<dbReference type="Proteomes" id="UP000037035">
    <property type="component" value="Unassembled WGS sequence"/>
</dbReference>
<name>A0A0L6UMG3_9BASI</name>
<dbReference type="STRING" id="27349.A0A0L6UMG3"/>
<proteinExistence type="predicted"/>
<dbReference type="GO" id="GO:0005829">
    <property type="term" value="C:cytosol"/>
    <property type="evidence" value="ECO:0007669"/>
    <property type="project" value="TreeGrafter"/>
</dbReference>
<dbReference type="PANTHER" id="PTHR10648:SF4">
    <property type="entry name" value="PROTEIN PHOSPHATASE 2 (FORMERLY 2A), REGULATORY SUBUNIT A, BETA ISOFORM-RELATED"/>
    <property type="match status" value="1"/>
</dbReference>
<dbReference type="EMBL" id="LAVV01009972">
    <property type="protein sequence ID" value="KNZ49728.1"/>
    <property type="molecule type" value="Genomic_DNA"/>
</dbReference>
<evidence type="ECO:0000256" key="1">
    <source>
        <dbReference type="ARBA" id="ARBA00022737"/>
    </source>
</evidence>
<dbReference type="InterPro" id="IPR011989">
    <property type="entry name" value="ARM-like"/>
</dbReference>
<dbReference type="VEuPathDB" id="FungiDB:VP01_4826g1"/>
<dbReference type="Gene3D" id="1.25.10.10">
    <property type="entry name" value="Leucine-rich Repeat Variant"/>
    <property type="match status" value="1"/>
</dbReference>
<dbReference type="InterPro" id="IPR016024">
    <property type="entry name" value="ARM-type_fold"/>
</dbReference>
<protein>
    <recommendedName>
        <fullName evidence="4">Condensin complex subunit 1 C-terminal domain-containing protein</fullName>
    </recommendedName>
</protein>
<evidence type="ECO:0000313" key="3">
    <source>
        <dbReference type="Proteomes" id="UP000037035"/>
    </source>
</evidence>
<reference evidence="2 3" key="1">
    <citation type="submission" date="2015-08" db="EMBL/GenBank/DDBJ databases">
        <title>Next Generation Sequencing and Analysis of the Genome of Puccinia sorghi L Schw, the Causal Agent of Maize Common Rust.</title>
        <authorList>
            <person name="Rochi L."/>
            <person name="Burguener G."/>
            <person name="Darino M."/>
            <person name="Turjanski A."/>
            <person name="Kreff E."/>
            <person name="Dieguez M.J."/>
            <person name="Sacco F."/>
        </authorList>
    </citation>
    <scope>NUCLEOTIDE SEQUENCE [LARGE SCALE GENOMIC DNA]</scope>
    <source>
        <strain evidence="2 3">RO10H11247</strain>
    </source>
</reference>
<dbReference type="SUPFAM" id="SSF48371">
    <property type="entry name" value="ARM repeat"/>
    <property type="match status" value="1"/>
</dbReference>
<dbReference type="GO" id="GO:0000159">
    <property type="term" value="C:protein phosphatase type 2A complex"/>
    <property type="evidence" value="ECO:0007669"/>
    <property type="project" value="TreeGrafter"/>
</dbReference>
<dbReference type="GO" id="GO:0019888">
    <property type="term" value="F:protein phosphatase regulator activity"/>
    <property type="evidence" value="ECO:0007669"/>
    <property type="project" value="TreeGrafter"/>
</dbReference>
<dbReference type="PANTHER" id="PTHR10648">
    <property type="entry name" value="SERINE/THREONINE-PROTEIN PHOSPHATASE PP2A 65 KDA REGULATORY SUBUNIT"/>
    <property type="match status" value="1"/>
</dbReference>
<dbReference type="AlphaFoldDB" id="A0A0L6UMG3"/>
<organism evidence="2 3">
    <name type="scientific">Puccinia sorghi</name>
    <dbReference type="NCBI Taxonomy" id="27349"/>
    <lineage>
        <taxon>Eukaryota</taxon>
        <taxon>Fungi</taxon>
        <taxon>Dikarya</taxon>
        <taxon>Basidiomycota</taxon>
        <taxon>Pucciniomycotina</taxon>
        <taxon>Pucciniomycetes</taxon>
        <taxon>Pucciniales</taxon>
        <taxon>Pucciniaceae</taxon>
        <taxon>Puccinia</taxon>
    </lineage>
</organism>
<keyword evidence="1" id="KW-0677">Repeat</keyword>
<evidence type="ECO:0000313" key="2">
    <source>
        <dbReference type="EMBL" id="KNZ49728.1"/>
    </source>
</evidence>
<dbReference type="InterPro" id="IPR051023">
    <property type="entry name" value="PP2A_Regulatory_Subunit_A"/>
</dbReference>
<dbReference type="GO" id="GO:0005634">
    <property type="term" value="C:nucleus"/>
    <property type="evidence" value="ECO:0007669"/>
    <property type="project" value="TreeGrafter"/>
</dbReference>
<dbReference type="OrthoDB" id="340346at2759"/>
<sequence length="236" mass="26153">MSSITKGMDDEDEVLLALAGELNAAFVEFLGGPSFLISYLSLLKTSAQQPNHLLKLLHFSQLSSLKSTLEWLGIYLNRFCISLDFAYPTVSDTTKDEMRRMYSALCADKKPMVQRAAAKESGVTQSWPLAKVLSQSHLITALIPVFRKLAADDQDLGRLLTVVVLIAIASSLPDKAVCKKQLGSTMKSMVSDQSWRVRYMIADHFAQLAESAGEDVVWEDLVRAFVHLLNNNEAEV</sequence>
<gene>
    <name evidence="2" type="ORF">VP01_4826g1</name>
</gene>
<evidence type="ECO:0008006" key="4">
    <source>
        <dbReference type="Google" id="ProtNLM"/>
    </source>
</evidence>
<accession>A0A0L6UMG3</accession>
<keyword evidence="3" id="KW-1185">Reference proteome</keyword>
<comment type="caution">
    <text evidence="2">The sequence shown here is derived from an EMBL/GenBank/DDBJ whole genome shotgun (WGS) entry which is preliminary data.</text>
</comment>